<name>A0A445DE71_ARAHY</name>
<feature type="transmembrane region" description="Helical" evidence="8">
    <location>
        <begin position="275"/>
        <end position="293"/>
    </location>
</feature>
<evidence type="ECO:0000256" key="4">
    <source>
        <dbReference type="ARBA" id="ARBA00022692"/>
    </source>
</evidence>
<protein>
    <submittedName>
        <fullName evidence="9">Uncharacterized protein</fullName>
    </submittedName>
</protein>
<keyword evidence="6 8" id="KW-1133">Transmembrane helix</keyword>
<feature type="transmembrane region" description="Helical" evidence="8">
    <location>
        <begin position="305"/>
        <end position="324"/>
    </location>
</feature>
<dbReference type="PANTHER" id="PTHR19432:SF89">
    <property type="entry name" value="SUCROSE_H+ SYMPORTER, PLANT, MAJOR FACILITATOR SUPERFAMILY DOMAIN-CONTAINING PROTEIN-RELATED"/>
    <property type="match status" value="1"/>
</dbReference>
<proteinExistence type="predicted"/>
<evidence type="ECO:0000256" key="7">
    <source>
        <dbReference type="ARBA" id="ARBA00023136"/>
    </source>
</evidence>
<feature type="transmembrane region" description="Helical" evidence="8">
    <location>
        <begin position="103"/>
        <end position="126"/>
    </location>
</feature>
<dbReference type="EMBL" id="SDMP01000004">
    <property type="protein sequence ID" value="RYR61477.1"/>
    <property type="molecule type" value="Genomic_DNA"/>
</dbReference>
<evidence type="ECO:0000313" key="10">
    <source>
        <dbReference type="Proteomes" id="UP000289738"/>
    </source>
</evidence>
<dbReference type="GO" id="GO:0008506">
    <property type="term" value="F:sucrose:proton symporter activity"/>
    <property type="evidence" value="ECO:0007669"/>
    <property type="project" value="TreeGrafter"/>
</dbReference>
<dbReference type="Proteomes" id="UP000289738">
    <property type="component" value="Chromosome A04"/>
</dbReference>
<feature type="transmembrane region" description="Helical" evidence="8">
    <location>
        <begin position="449"/>
        <end position="469"/>
    </location>
</feature>
<evidence type="ECO:0000256" key="8">
    <source>
        <dbReference type="SAM" id="Phobius"/>
    </source>
</evidence>
<gene>
    <name evidence="9" type="ORF">Ahy_A04g018655</name>
</gene>
<evidence type="ECO:0000256" key="3">
    <source>
        <dbReference type="ARBA" id="ARBA00022597"/>
    </source>
</evidence>
<keyword evidence="4 8" id="KW-0812">Transmembrane</keyword>
<keyword evidence="3" id="KW-0762">Sugar transport</keyword>
<evidence type="ECO:0000313" key="9">
    <source>
        <dbReference type="EMBL" id="RYR61477.1"/>
    </source>
</evidence>
<dbReference type="PANTHER" id="PTHR19432">
    <property type="entry name" value="SUGAR TRANSPORTER"/>
    <property type="match status" value="1"/>
</dbReference>
<feature type="transmembrane region" description="Helical" evidence="8">
    <location>
        <begin position="504"/>
        <end position="522"/>
    </location>
</feature>
<comment type="subcellular location">
    <subcellularLocation>
        <location evidence="1">Membrane</location>
        <topology evidence="1">Multi-pass membrane protein</topology>
    </subcellularLocation>
</comment>
<keyword evidence="2" id="KW-0813">Transport</keyword>
<feature type="transmembrane region" description="Helical" evidence="8">
    <location>
        <begin position="626"/>
        <end position="642"/>
    </location>
</feature>
<feature type="transmembrane region" description="Helical" evidence="8">
    <location>
        <begin position="175"/>
        <end position="194"/>
    </location>
</feature>
<keyword evidence="10" id="KW-1185">Reference proteome</keyword>
<evidence type="ECO:0000256" key="5">
    <source>
        <dbReference type="ARBA" id="ARBA00022847"/>
    </source>
</evidence>
<evidence type="ECO:0000256" key="6">
    <source>
        <dbReference type="ARBA" id="ARBA00022989"/>
    </source>
</evidence>
<comment type="caution">
    <text evidence="9">The sequence shown here is derived from an EMBL/GenBank/DDBJ whole genome shotgun (WGS) entry which is preliminary data.</text>
</comment>
<dbReference type="GO" id="GO:0005773">
    <property type="term" value="C:vacuole"/>
    <property type="evidence" value="ECO:0007669"/>
    <property type="project" value="TreeGrafter"/>
</dbReference>
<reference evidence="9 10" key="1">
    <citation type="submission" date="2019-01" db="EMBL/GenBank/DDBJ databases">
        <title>Sequencing of cultivated peanut Arachis hypogaea provides insights into genome evolution and oil improvement.</title>
        <authorList>
            <person name="Chen X."/>
        </authorList>
    </citation>
    <scope>NUCLEOTIDE SEQUENCE [LARGE SCALE GENOMIC DNA]</scope>
    <source>
        <strain evidence="10">cv. Fuhuasheng</strain>
        <tissue evidence="9">Leaves</tissue>
    </source>
</reference>
<dbReference type="AlphaFoldDB" id="A0A445DE71"/>
<keyword evidence="5" id="KW-0769">Symport</keyword>
<accession>A0A445DE71</accession>
<organism evidence="9 10">
    <name type="scientific">Arachis hypogaea</name>
    <name type="common">Peanut</name>
    <dbReference type="NCBI Taxonomy" id="3818"/>
    <lineage>
        <taxon>Eukaryota</taxon>
        <taxon>Viridiplantae</taxon>
        <taxon>Streptophyta</taxon>
        <taxon>Embryophyta</taxon>
        <taxon>Tracheophyta</taxon>
        <taxon>Spermatophyta</taxon>
        <taxon>Magnoliopsida</taxon>
        <taxon>eudicotyledons</taxon>
        <taxon>Gunneridae</taxon>
        <taxon>Pentapetalae</taxon>
        <taxon>rosids</taxon>
        <taxon>fabids</taxon>
        <taxon>Fabales</taxon>
        <taxon>Fabaceae</taxon>
        <taxon>Papilionoideae</taxon>
        <taxon>50 kb inversion clade</taxon>
        <taxon>dalbergioids sensu lato</taxon>
        <taxon>Dalbergieae</taxon>
        <taxon>Pterocarpus clade</taxon>
        <taxon>Arachis</taxon>
    </lineage>
</organism>
<feature type="transmembrane region" description="Helical" evidence="8">
    <location>
        <begin position="227"/>
        <end position="248"/>
    </location>
</feature>
<feature type="transmembrane region" description="Helical" evidence="8">
    <location>
        <begin position="59"/>
        <end position="78"/>
    </location>
</feature>
<dbReference type="GO" id="GO:0005886">
    <property type="term" value="C:plasma membrane"/>
    <property type="evidence" value="ECO:0007669"/>
    <property type="project" value="TreeGrafter"/>
</dbReference>
<keyword evidence="7 8" id="KW-0472">Membrane</keyword>
<feature type="transmembrane region" description="Helical" evidence="8">
    <location>
        <begin position="550"/>
        <end position="571"/>
    </location>
</feature>
<feature type="transmembrane region" description="Helical" evidence="8">
    <location>
        <begin position="583"/>
        <end position="606"/>
    </location>
</feature>
<feature type="transmembrane region" description="Helical" evidence="8">
    <location>
        <begin position="404"/>
        <end position="429"/>
    </location>
</feature>
<sequence>MGSEVHSGEHGKLYSVAIPLYTIGYWYGARCLMLTWAVTGLMSLAVEPIGLTLGGTKNLWTAGNFILNGGFPMTLYISKLAKDERLKRNNLTFTREPSNGIQAWILCFFDVLGIFLTITLSVAPALPSIYSNESGAGKVRNELGYFAIFFRRFDDMLSFTMTKACHGLCTNVKTLSIFLILLLLFLMAVALSCVQDKPALPEQESREREEEDDRWAVIMKELKKPMLPLMAVVAFNWLALFWFFWYIIDWMGARCIVGSMESFTLLQYHYIHRYGARYIMLTWVVTGLMSLAVERIGRALCGAKNLWTAENFILVGGLALTLYICKLAKDEWLKRNDLTFTREPSNGIQAWVLHFLAFSAFLLRHINRTLIWISDNIECRACTSIHLLKREWCRKRDQRTIKLAYTYFLLFMAMRNELEYFAVFFMRFNDMLPFTVTKACHGLCANVKILSIFSILLLLFLMVMALSYIQDKPALPEVESREREEEDDRWAVTMKGMKKSMLRLMAVVEFNLVALFWFFWYISDWMGSEVYSGEHGKLYSVAIPLYTIGYWYGARCLMLTWAVTGLMCLAVEPIGQALSGTKNLWTAANFILAGALAMTLYISKLAKDERLKRNYLTFTCEPSNGFQAWVLRFFGVLGIFLTRPTDD</sequence>
<evidence type="ECO:0000256" key="2">
    <source>
        <dbReference type="ARBA" id="ARBA00022448"/>
    </source>
</evidence>
<evidence type="ECO:0000256" key="1">
    <source>
        <dbReference type="ARBA" id="ARBA00004141"/>
    </source>
</evidence>